<evidence type="ECO:0000313" key="3">
    <source>
        <dbReference type="EMBL" id="KAF9551141.1"/>
    </source>
</evidence>
<dbReference type="EMBL" id="JAAAXW010000006">
    <property type="protein sequence ID" value="KAF9551141.1"/>
    <property type="molecule type" value="Genomic_DNA"/>
</dbReference>
<evidence type="ECO:0000256" key="1">
    <source>
        <dbReference type="SAM" id="MobiDB-lite"/>
    </source>
</evidence>
<protein>
    <recommendedName>
        <fullName evidence="2">Aminoglycoside phosphotransferase domain-containing protein</fullName>
    </recommendedName>
</protein>
<feature type="region of interest" description="Disordered" evidence="1">
    <location>
        <begin position="118"/>
        <end position="155"/>
    </location>
</feature>
<evidence type="ECO:0000313" key="4">
    <source>
        <dbReference type="Proteomes" id="UP000723463"/>
    </source>
</evidence>
<evidence type="ECO:0000259" key="2">
    <source>
        <dbReference type="Pfam" id="PF01636"/>
    </source>
</evidence>
<accession>A0A9P6FIQ3</accession>
<feature type="compositionally biased region" description="Low complexity" evidence="1">
    <location>
        <begin position="118"/>
        <end position="136"/>
    </location>
</feature>
<comment type="caution">
    <text evidence="3">The sequence shown here is derived from an EMBL/GenBank/DDBJ whole genome shotgun (WGS) entry which is preliminary data.</text>
</comment>
<sequence length="510" mass="57330">MTTAMFKTGMNRSLLNKDFFQAILDRAYGPNRALTKSWSEEELDSSASILSNISSGDDDEDEDDEIFFSEEDEHHGGSLTAASPSGNGNSSHSEEPCPMDDMTGHFLYRIEFESRTHPSILSSPSSSPPHGSFSISATSRVENHHHTSTSNNNNDGQLYVVIKSKPIDTALIELTNIMAQLQGGDFAEEYDMVKDLTGFRNSHIREIELAELSWQVGGAMESISTKVYNVLRNDSQQLYALCLEYLDPSQGNITHMNSTDTALTSWSSNDIHLVLRELASFHAQFLGQEDRILGMTFLETPTRSLMKLLRPAYEAMVKTNRKNEPALFSQFLTDSMLDFLEHSDEYWAKVEKSPRTLIHGDFNTRNICLRLDPNTGAQKLCAYDWELACCHLPQRDVVELLSFVLPPGSDEWAHYIEYHRLALKAAYKSQSQASSSVSPAIAFPSPREYMEVAKIALLDFAALRVAMYGVSNSFKMVDWLPRILNTVEEQLKRMGPMRAPSDKVIHESKL</sequence>
<proteinExistence type="predicted"/>
<dbReference type="Pfam" id="PF01636">
    <property type="entry name" value="APH"/>
    <property type="match status" value="1"/>
</dbReference>
<dbReference type="SUPFAM" id="SSF56112">
    <property type="entry name" value="Protein kinase-like (PK-like)"/>
    <property type="match status" value="1"/>
</dbReference>
<gene>
    <name evidence="3" type="ORF">EC957_010027</name>
</gene>
<keyword evidence="4" id="KW-1185">Reference proteome</keyword>
<feature type="compositionally biased region" description="Polar residues" evidence="1">
    <location>
        <begin position="80"/>
        <end position="91"/>
    </location>
</feature>
<dbReference type="Proteomes" id="UP000723463">
    <property type="component" value="Unassembled WGS sequence"/>
</dbReference>
<dbReference type="Gene3D" id="3.90.1200.10">
    <property type="match status" value="1"/>
</dbReference>
<reference evidence="3" key="1">
    <citation type="journal article" date="2020" name="Fungal Divers.">
        <title>Resolving the Mortierellaceae phylogeny through synthesis of multi-gene phylogenetics and phylogenomics.</title>
        <authorList>
            <person name="Vandepol N."/>
            <person name="Liber J."/>
            <person name="Desiro A."/>
            <person name="Na H."/>
            <person name="Kennedy M."/>
            <person name="Barry K."/>
            <person name="Grigoriev I.V."/>
            <person name="Miller A.N."/>
            <person name="O'Donnell K."/>
            <person name="Stajich J.E."/>
            <person name="Bonito G."/>
        </authorList>
    </citation>
    <scope>NUCLEOTIDE SEQUENCE</scope>
    <source>
        <strain evidence="3">NRRL 2591</strain>
    </source>
</reference>
<feature type="domain" description="Aminoglycoside phosphotransferase" evidence="2">
    <location>
        <begin position="269"/>
        <end position="416"/>
    </location>
</feature>
<feature type="region of interest" description="Disordered" evidence="1">
    <location>
        <begin position="71"/>
        <end position="100"/>
    </location>
</feature>
<dbReference type="InterPro" id="IPR002575">
    <property type="entry name" value="Aminoglycoside_PTrfase"/>
</dbReference>
<organism evidence="3 4">
    <name type="scientific">Mortierella hygrophila</name>
    <dbReference type="NCBI Taxonomy" id="979708"/>
    <lineage>
        <taxon>Eukaryota</taxon>
        <taxon>Fungi</taxon>
        <taxon>Fungi incertae sedis</taxon>
        <taxon>Mucoromycota</taxon>
        <taxon>Mortierellomycotina</taxon>
        <taxon>Mortierellomycetes</taxon>
        <taxon>Mortierellales</taxon>
        <taxon>Mortierellaceae</taxon>
        <taxon>Mortierella</taxon>
    </lineage>
</organism>
<dbReference type="AlphaFoldDB" id="A0A9P6FIQ3"/>
<dbReference type="InterPro" id="IPR011009">
    <property type="entry name" value="Kinase-like_dom_sf"/>
</dbReference>
<name>A0A9P6FIQ3_9FUNG</name>